<evidence type="ECO:0000313" key="2">
    <source>
        <dbReference type="EMBL" id="GFH18945.1"/>
    </source>
</evidence>
<sequence length="118" mass="13179">MPADSQTPLPLLRTPVSSQLHMPCHSPQVWVARRRGNTQAHEHVCGLGGEPSYVTGCTRCAGPRPLLSLLRERGQRPGRSHTGPGPQLGTRSWSRQSAQGCACPKMWGRRQRRQWQQH</sequence>
<evidence type="ECO:0000313" key="3">
    <source>
        <dbReference type="Proteomes" id="UP000485058"/>
    </source>
</evidence>
<dbReference type="Proteomes" id="UP000485058">
    <property type="component" value="Unassembled WGS sequence"/>
</dbReference>
<feature type="compositionally biased region" description="Basic residues" evidence="1">
    <location>
        <begin position="107"/>
        <end position="118"/>
    </location>
</feature>
<keyword evidence="3" id="KW-1185">Reference proteome</keyword>
<feature type="region of interest" description="Disordered" evidence="1">
    <location>
        <begin position="71"/>
        <end position="118"/>
    </location>
</feature>
<comment type="caution">
    <text evidence="2">The sequence shown here is derived from an EMBL/GenBank/DDBJ whole genome shotgun (WGS) entry which is preliminary data.</text>
</comment>
<evidence type="ECO:0000256" key="1">
    <source>
        <dbReference type="SAM" id="MobiDB-lite"/>
    </source>
</evidence>
<gene>
    <name evidence="2" type="ORF">HaLaN_15824</name>
</gene>
<name>A0A699ZB66_HAELA</name>
<feature type="compositionally biased region" description="Polar residues" evidence="1">
    <location>
        <begin position="89"/>
        <end position="99"/>
    </location>
</feature>
<accession>A0A699ZB66</accession>
<dbReference type="AlphaFoldDB" id="A0A699ZB66"/>
<organism evidence="2 3">
    <name type="scientific">Haematococcus lacustris</name>
    <name type="common">Green alga</name>
    <name type="synonym">Haematococcus pluvialis</name>
    <dbReference type="NCBI Taxonomy" id="44745"/>
    <lineage>
        <taxon>Eukaryota</taxon>
        <taxon>Viridiplantae</taxon>
        <taxon>Chlorophyta</taxon>
        <taxon>core chlorophytes</taxon>
        <taxon>Chlorophyceae</taxon>
        <taxon>CS clade</taxon>
        <taxon>Chlamydomonadales</taxon>
        <taxon>Haematococcaceae</taxon>
        <taxon>Haematococcus</taxon>
    </lineage>
</organism>
<reference evidence="2 3" key="1">
    <citation type="submission" date="2020-02" db="EMBL/GenBank/DDBJ databases">
        <title>Draft genome sequence of Haematococcus lacustris strain NIES-144.</title>
        <authorList>
            <person name="Morimoto D."/>
            <person name="Nakagawa S."/>
            <person name="Yoshida T."/>
            <person name="Sawayama S."/>
        </authorList>
    </citation>
    <scope>NUCLEOTIDE SEQUENCE [LARGE SCALE GENOMIC DNA]</scope>
    <source>
        <strain evidence="2 3">NIES-144</strain>
    </source>
</reference>
<proteinExistence type="predicted"/>
<protein>
    <submittedName>
        <fullName evidence="2">Uncharacterized protein</fullName>
    </submittedName>
</protein>
<dbReference type="EMBL" id="BLLF01001384">
    <property type="protein sequence ID" value="GFH18945.1"/>
    <property type="molecule type" value="Genomic_DNA"/>
</dbReference>